<dbReference type="Proteomes" id="UP000235388">
    <property type="component" value="Unassembled WGS sequence"/>
</dbReference>
<proteinExistence type="predicted"/>
<gene>
    <name evidence="2" type="ORF">PCANC_01802</name>
    <name evidence="1" type="ORF">PCANC_03325</name>
</gene>
<keyword evidence="3" id="KW-1185">Reference proteome</keyword>
<dbReference type="AlphaFoldDB" id="A0A2N5T8R4"/>
<organism evidence="1 3">
    <name type="scientific">Puccinia coronata f. sp. avenae</name>
    <dbReference type="NCBI Taxonomy" id="200324"/>
    <lineage>
        <taxon>Eukaryota</taxon>
        <taxon>Fungi</taxon>
        <taxon>Dikarya</taxon>
        <taxon>Basidiomycota</taxon>
        <taxon>Pucciniomycotina</taxon>
        <taxon>Pucciniomycetes</taxon>
        <taxon>Pucciniales</taxon>
        <taxon>Pucciniaceae</taxon>
        <taxon>Puccinia</taxon>
    </lineage>
</organism>
<evidence type="ECO:0000313" key="2">
    <source>
        <dbReference type="EMBL" id="PLW57361.1"/>
    </source>
</evidence>
<comment type="caution">
    <text evidence="1">The sequence shown here is derived from an EMBL/GenBank/DDBJ whole genome shotgun (WGS) entry which is preliminary data.</text>
</comment>
<evidence type="ECO:0000313" key="1">
    <source>
        <dbReference type="EMBL" id="PLW21894.1"/>
    </source>
</evidence>
<reference evidence="1 3" key="1">
    <citation type="submission" date="2017-11" db="EMBL/GenBank/DDBJ databases">
        <title>De novo assembly and phasing of dikaryotic genomes from two isolates of Puccinia coronata f. sp. avenae, the causal agent of oat crown rust.</title>
        <authorList>
            <person name="Miller M.E."/>
            <person name="Zhang Y."/>
            <person name="Omidvar V."/>
            <person name="Sperschneider J."/>
            <person name="Schwessinger B."/>
            <person name="Raley C."/>
            <person name="Palmer J.M."/>
            <person name="Garnica D."/>
            <person name="Upadhyaya N."/>
            <person name="Rathjen J."/>
            <person name="Taylor J.M."/>
            <person name="Park R.F."/>
            <person name="Dodds P.N."/>
            <person name="Hirsch C.D."/>
            <person name="Kianian S.F."/>
            <person name="Figueroa M."/>
        </authorList>
    </citation>
    <scope>NUCLEOTIDE SEQUENCE [LARGE SCALE GENOMIC DNA]</scope>
    <source>
        <strain evidence="1">12NC29</strain>
    </source>
</reference>
<sequence>MFSASFNFWLSAKPAKGSKGPCAKPTSPPEDSFDLILIRFIVKSRSLTLRLRSMDHRNH</sequence>
<evidence type="ECO:0000313" key="3">
    <source>
        <dbReference type="Proteomes" id="UP000235388"/>
    </source>
</evidence>
<dbReference type="EMBL" id="PGCJ01000011">
    <property type="protein sequence ID" value="PLW57361.1"/>
    <property type="molecule type" value="Genomic_DNA"/>
</dbReference>
<protein>
    <submittedName>
        <fullName evidence="1">Uncharacterized protein</fullName>
    </submittedName>
</protein>
<name>A0A2N5T8R4_9BASI</name>
<accession>A0A2N5T8R4</accession>
<dbReference type="EMBL" id="PGCJ01000779">
    <property type="protein sequence ID" value="PLW21894.1"/>
    <property type="molecule type" value="Genomic_DNA"/>
</dbReference>